<name>A0A834ZP63_TETSI</name>
<dbReference type="PANTHER" id="PTHR34777:SF1">
    <property type="entry name" value="VQ MOTIF-CONTAINING PROTEIN 10"/>
    <property type="match status" value="1"/>
</dbReference>
<gene>
    <name evidence="2" type="ORF">HHK36_003497</name>
</gene>
<feature type="domain" description="VQ" evidence="1">
    <location>
        <begin position="13"/>
        <end position="38"/>
    </location>
</feature>
<organism evidence="2 3">
    <name type="scientific">Tetracentron sinense</name>
    <name type="common">Spur-leaf</name>
    <dbReference type="NCBI Taxonomy" id="13715"/>
    <lineage>
        <taxon>Eukaryota</taxon>
        <taxon>Viridiplantae</taxon>
        <taxon>Streptophyta</taxon>
        <taxon>Embryophyta</taxon>
        <taxon>Tracheophyta</taxon>
        <taxon>Spermatophyta</taxon>
        <taxon>Magnoliopsida</taxon>
        <taxon>Trochodendrales</taxon>
        <taxon>Trochodendraceae</taxon>
        <taxon>Tetracentron</taxon>
    </lineage>
</organism>
<accession>A0A834ZP63</accession>
<protein>
    <recommendedName>
        <fullName evidence="1">VQ domain-containing protein</fullName>
    </recommendedName>
</protein>
<dbReference type="PANTHER" id="PTHR34777">
    <property type="entry name" value="VQ MOTIF-CONTAINING PROTEIN 10"/>
    <property type="match status" value="1"/>
</dbReference>
<dbReference type="EMBL" id="JABCRI010000002">
    <property type="protein sequence ID" value="KAF8410960.1"/>
    <property type="molecule type" value="Genomic_DNA"/>
</dbReference>
<dbReference type="Pfam" id="PF05678">
    <property type="entry name" value="VQ"/>
    <property type="match status" value="1"/>
</dbReference>
<dbReference type="InterPro" id="IPR008889">
    <property type="entry name" value="VQ"/>
</dbReference>
<dbReference type="OrthoDB" id="691083at2759"/>
<dbReference type="Proteomes" id="UP000655225">
    <property type="component" value="Unassembled WGS sequence"/>
</dbReference>
<sequence length="88" mass="9798">MSGGTRAPVKVKIINTQYVEIDKVNFKSIVQSLTGKDSVVAPGRKTASPEVKWTHGSSALSRDLSFKELDRLLMELPSMDELHRLWGD</sequence>
<evidence type="ECO:0000259" key="1">
    <source>
        <dbReference type="Pfam" id="PF05678"/>
    </source>
</evidence>
<evidence type="ECO:0000313" key="2">
    <source>
        <dbReference type="EMBL" id="KAF8410960.1"/>
    </source>
</evidence>
<evidence type="ECO:0000313" key="3">
    <source>
        <dbReference type="Proteomes" id="UP000655225"/>
    </source>
</evidence>
<reference evidence="2 3" key="1">
    <citation type="submission" date="2020-04" db="EMBL/GenBank/DDBJ databases">
        <title>Plant Genome Project.</title>
        <authorList>
            <person name="Zhang R.-G."/>
        </authorList>
    </citation>
    <scope>NUCLEOTIDE SEQUENCE [LARGE SCALE GENOMIC DNA]</scope>
    <source>
        <strain evidence="2">YNK0</strain>
        <tissue evidence="2">Leaf</tissue>
    </source>
</reference>
<dbReference type="InterPro" id="IPR039608">
    <property type="entry name" value="VQ_1/10"/>
</dbReference>
<keyword evidence="3" id="KW-1185">Reference proteome</keyword>
<comment type="caution">
    <text evidence="2">The sequence shown here is derived from an EMBL/GenBank/DDBJ whole genome shotgun (WGS) entry which is preliminary data.</text>
</comment>
<proteinExistence type="predicted"/>
<dbReference type="AlphaFoldDB" id="A0A834ZP63"/>
<dbReference type="OMA" id="KGMSHEN"/>